<comment type="caution">
    <text evidence="3">The sequence shown here is derived from an EMBL/GenBank/DDBJ whole genome shotgun (WGS) entry which is preliminary data.</text>
</comment>
<sequence length="161" mass="17197">MSNITGAKLLGLCTVAVSAIYAAGYTYTQSTGVLSSSMVATSGSETHVATRSVKPHGVHAHDKKPTPTRSASVAYKDGTYTGSGANPYGTLSVEVSIVHGKIASVRITSYYMHYPQSFIDPQLPQETVSMQTWRIYVVTGATASSYNFAEAVYYALQKAKK</sequence>
<organism evidence="3 4">
    <name type="scientific">Sulfobacillus benefaciens</name>
    <dbReference type="NCBI Taxonomy" id="453960"/>
    <lineage>
        <taxon>Bacteria</taxon>
        <taxon>Bacillati</taxon>
        <taxon>Bacillota</taxon>
        <taxon>Clostridia</taxon>
        <taxon>Eubacteriales</taxon>
        <taxon>Clostridiales Family XVII. Incertae Sedis</taxon>
        <taxon>Sulfobacillus</taxon>
    </lineage>
</organism>
<feature type="domain" description="FMN-binding" evidence="2">
    <location>
        <begin position="84"/>
        <end position="159"/>
    </location>
</feature>
<gene>
    <name evidence="3" type="ORF">C7B46_11725</name>
</gene>
<evidence type="ECO:0000256" key="1">
    <source>
        <dbReference type="SAM" id="MobiDB-lite"/>
    </source>
</evidence>
<accession>A0A2T2XEX3</accession>
<dbReference type="GO" id="GO:0010181">
    <property type="term" value="F:FMN binding"/>
    <property type="evidence" value="ECO:0007669"/>
    <property type="project" value="InterPro"/>
</dbReference>
<name>A0A2T2XEX3_9FIRM</name>
<protein>
    <recommendedName>
        <fullName evidence="2">FMN-binding domain-containing protein</fullName>
    </recommendedName>
</protein>
<dbReference type="Proteomes" id="UP000242972">
    <property type="component" value="Unassembled WGS sequence"/>
</dbReference>
<evidence type="ECO:0000313" key="4">
    <source>
        <dbReference type="Proteomes" id="UP000242972"/>
    </source>
</evidence>
<dbReference type="Gene3D" id="3.90.1010.20">
    <property type="match status" value="1"/>
</dbReference>
<dbReference type="InterPro" id="IPR007329">
    <property type="entry name" value="FMN-bd"/>
</dbReference>
<reference evidence="3 4" key="1">
    <citation type="journal article" date="2014" name="BMC Genomics">
        <title>Comparison of environmental and isolate Sulfobacillus genomes reveals diverse carbon, sulfur, nitrogen, and hydrogen metabolisms.</title>
        <authorList>
            <person name="Justice N.B."/>
            <person name="Norman A."/>
            <person name="Brown C.T."/>
            <person name="Singh A."/>
            <person name="Thomas B.C."/>
            <person name="Banfield J.F."/>
        </authorList>
    </citation>
    <scope>NUCLEOTIDE SEQUENCE [LARGE SCALE GENOMIC DNA]</scope>
    <source>
        <strain evidence="3">AMDSBA4</strain>
    </source>
</reference>
<evidence type="ECO:0000313" key="3">
    <source>
        <dbReference type="EMBL" id="PSR33063.1"/>
    </source>
</evidence>
<dbReference type="Pfam" id="PF04205">
    <property type="entry name" value="FMN_bind"/>
    <property type="match status" value="1"/>
</dbReference>
<dbReference type="EMBL" id="PXYW01000028">
    <property type="protein sequence ID" value="PSR33063.1"/>
    <property type="molecule type" value="Genomic_DNA"/>
</dbReference>
<feature type="region of interest" description="Disordered" evidence="1">
    <location>
        <begin position="49"/>
        <end position="73"/>
    </location>
</feature>
<dbReference type="AlphaFoldDB" id="A0A2T2XEX3"/>
<dbReference type="SMART" id="SM00900">
    <property type="entry name" value="FMN_bind"/>
    <property type="match status" value="1"/>
</dbReference>
<proteinExistence type="predicted"/>
<evidence type="ECO:0000259" key="2">
    <source>
        <dbReference type="SMART" id="SM00900"/>
    </source>
</evidence>
<dbReference type="GO" id="GO:0016020">
    <property type="term" value="C:membrane"/>
    <property type="evidence" value="ECO:0007669"/>
    <property type="project" value="InterPro"/>
</dbReference>